<sequence length="373" mass="41000">MAEKDFEKLTEKEQLIFDLIRKNPYISQQEIAEILGLSRPSIANIISGLTRKGHIVGRAYVLNESQQIICIGGANVDRKLHVKAKAQLGTSNPIQSSQSVGGVARNIAENLGRLGAKVTLLTTSGSDSDWSFIAESSSLYMNLDQVTQIPGMSTGSYTAVLDTNGELIIALADMEVYEEITPDLLRKQDILLSRAKCIMADLNCPKETLQYLCNFAKIHERPIVLIPVSSPKMSRLPADLDGVTWLITNRDESETYLNCEIKTKDEWRQALEKWLSLGIANVVITNGKKGAMIGNKEEGIFHIPSIETKEIVDVTGAGDAFSSAVIYSWLEGHKLTDIAKAGTVNASKTLQSAYTVRQDLSPTQLQKDMEELS</sequence>
<feature type="domain" description="HTH cro/C1-type" evidence="3">
    <location>
        <begin position="20"/>
        <end position="51"/>
    </location>
</feature>
<dbReference type="SUPFAM" id="SSF46785">
    <property type="entry name" value="Winged helix' DNA-binding domain"/>
    <property type="match status" value="1"/>
</dbReference>
<dbReference type="SUPFAM" id="SSF53613">
    <property type="entry name" value="Ribokinase-like"/>
    <property type="match status" value="1"/>
</dbReference>
<protein>
    <submittedName>
        <fullName evidence="4">PfkB family carbohydrate kinase</fullName>
    </submittedName>
</protein>
<keyword evidence="1" id="KW-0808">Transferase</keyword>
<dbReference type="GO" id="GO:0016301">
    <property type="term" value="F:kinase activity"/>
    <property type="evidence" value="ECO:0007669"/>
    <property type="project" value="UniProtKB-KW"/>
</dbReference>
<dbReference type="PANTHER" id="PTHR42909">
    <property type="entry name" value="ZGC:136858"/>
    <property type="match status" value="1"/>
</dbReference>
<dbReference type="GO" id="GO:0016798">
    <property type="term" value="F:hydrolase activity, acting on glycosyl bonds"/>
    <property type="evidence" value="ECO:0007669"/>
    <property type="project" value="TreeGrafter"/>
</dbReference>
<dbReference type="CDD" id="cd01941">
    <property type="entry name" value="YeiC_kinase_like"/>
    <property type="match status" value="1"/>
</dbReference>
<reference evidence="4" key="1">
    <citation type="submission" date="2023-05" db="EMBL/GenBank/DDBJ databases">
        <title>Comparative genomics of Bacillaceae isolates and their secondary metabolite potential.</title>
        <authorList>
            <person name="Song L."/>
            <person name="Nielsen L.J."/>
            <person name="Mohite O."/>
            <person name="Xu X."/>
            <person name="Weber T."/>
            <person name="Kovacs A.T."/>
        </authorList>
    </citation>
    <scope>NUCLEOTIDE SEQUENCE</scope>
    <source>
        <strain evidence="4">XLM17</strain>
    </source>
</reference>
<name>A0AA95MSP5_9BACI</name>
<dbReference type="KEGG" id="nnv:QNH39_05330"/>
<dbReference type="GO" id="GO:0003677">
    <property type="term" value="F:DNA binding"/>
    <property type="evidence" value="ECO:0007669"/>
    <property type="project" value="InterPro"/>
</dbReference>
<dbReference type="PROSITE" id="PS50943">
    <property type="entry name" value="HTH_CROC1"/>
    <property type="match status" value="1"/>
</dbReference>
<dbReference type="SMART" id="SM00419">
    <property type="entry name" value="HTH_CRP"/>
    <property type="match status" value="1"/>
</dbReference>
<dbReference type="Gene3D" id="1.10.10.10">
    <property type="entry name" value="Winged helix-like DNA-binding domain superfamily/Winged helix DNA-binding domain"/>
    <property type="match status" value="1"/>
</dbReference>
<evidence type="ECO:0000313" key="4">
    <source>
        <dbReference type="EMBL" id="WHY87280.1"/>
    </source>
</evidence>
<dbReference type="Gene3D" id="3.40.1190.20">
    <property type="match status" value="1"/>
</dbReference>
<proteinExistence type="predicted"/>
<dbReference type="InterPro" id="IPR012318">
    <property type="entry name" value="HTH_CRP"/>
</dbReference>
<dbReference type="InterPro" id="IPR036388">
    <property type="entry name" value="WH-like_DNA-bd_sf"/>
</dbReference>
<organism evidence="4 5">
    <name type="scientific">Neobacillus novalis</name>
    <dbReference type="NCBI Taxonomy" id="220687"/>
    <lineage>
        <taxon>Bacteria</taxon>
        <taxon>Bacillati</taxon>
        <taxon>Bacillota</taxon>
        <taxon>Bacilli</taxon>
        <taxon>Bacillales</taxon>
        <taxon>Bacillaceae</taxon>
        <taxon>Neobacillus</taxon>
    </lineage>
</organism>
<accession>A0AA95MSP5</accession>
<evidence type="ECO:0000256" key="1">
    <source>
        <dbReference type="ARBA" id="ARBA00022679"/>
    </source>
</evidence>
<dbReference type="InterPro" id="IPR011611">
    <property type="entry name" value="PfkB_dom"/>
</dbReference>
<dbReference type="PROSITE" id="PS00584">
    <property type="entry name" value="PFKB_KINASES_2"/>
    <property type="match status" value="1"/>
</dbReference>
<dbReference type="InterPro" id="IPR029056">
    <property type="entry name" value="Ribokinase-like"/>
</dbReference>
<keyword evidence="2 4" id="KW-0418">Kinase</keyword>
<dbReference type="InterPro" id="IPR002173">
    <property type="entry name" value="Carboh/pur_kinase_PfkB_CS"/>
</dbReference>
<gene>
    <name evidence="4" type="ORF">QNH39_05330</name>
</gene>
<dbReference type="GO" id="GO:0006355">
    <property type="term" value="P:regulation of DNA-templated transcription"/>
    <property type="evidence" value="ECO:0007669"/>
    <property type="project" value="InterPro"/>
</dbReference>
<evidence type="ECO:0000313" key="5">
    <source>
        <dbReference type="Proteomes" id="UP001178288"/>
    </source>
</evidence>
<evidence type="ECO:0000256" key="2">
    <source>
        <dbReference type="ARBA" id="ARBA00022777"/>
    </source>
</evidence>
<dbReference type="AlphaFoldDB" id="A0AA95MSP5"/>
<evidence type="ECO:0000259" key="3">
    <source>
        <dbReference type="PROSITE" id="PS50943"/>
    </source>
</evidence>
<dbReference type="RefSeq" id="WP_066083298.1">
    <property type="nucleotide sequence ID" value="NZ_CP126114.1"/>
</dbReference>
<dbReference type="InterPro" id="IPR036390">
    <property type="entry name" value="WH_DNA-bd_sf"/>
</dbReference>
<dbReference type="Pfam" id="PF13412">
    <property type="entry name" value="HTH_24"/>
    <property type="match status" value="1"/>
</dbReference>
<dbReference type="Pfam" id="PF00294">
    <property type="entry name" value="PfkB"/>
    <property type="match status" value="1"/>
</dbReference>
<dbReference type="InterPro" id="IPR001387">
    <property type="entry name" value="Cro/C1-type_HTH"/>
</dbReference>
<dbReference type="EMBL" id="CP126114">
    <property type="protein sequence ID" value="WHY87280.1"/>
    <property type="molecule type" value="Genomic_DNA"/>
</dbReference>
<dbReference type="PANTHER" id="PTHR42909:SF4">
    <property type="entry name" value="CARBOHYDRATE KINASE, PFKB FAMILY"/>
    <property type="match status" value="1"/>
</dbReference>
<dbReference type="Proteomes" id="UP001178288">
    <property type="component" value="Chromosome"/>
</dbReference>
<dbReference type="GO" id="GO:0004730">
    <property type="term" value="F:pseudouridylate synthase activity"/>
    <property type="evidence" value="ECO:0007669"/>
    <property type="project" value="TreeGrafter"/>
</dbReference>
<keyword evidence="5" id="KW-1185">Reference proteome</keyword>
<dbReference type="PROSITE" id="PS00583">
    <property type="entry name" value="PFKB_KINASES_1"/>
    <property type="match status" value="1"/>
</dbReference>
<dbReference type="GO" id="GO:0005737">
    <property type="term" value="C:cytoplasm"/>
    <property type="evidence" value="ECO:0007669"/>
    <property type="project" value="TreeGrafter"/>
</dbReference>